<feature type="compositionally biased region" description="Polar residues" evidence="6">
    <location>
        <begin position="547"/>
        <end position="569"/>
    </location>
</feature>
<evidence type="ECO:0000256" key="5">
    <source>
        <dbReference type="ARBA" id="ARBA00023242"/>
    </source>
</evidence>
<dbReference type="EMBL" id="RXIC02000024">
    <property type="protein sequence ID" value="KAB1210145.1"/>
    <property type="molecule type" value="Genomic_DNA"/>
</dbReference>
<feature type="domain" description="TF-B3" evidence="7">
    <location>
        <begin position="431"/>
        <end position="533"/>
    </location>
</feature>
<dbReference type="GO" id="GO:0005634">
    <property type="term" value="C:nucleus"/>
    <property type="evidence" value="ECO:0007669"/>
    <property type="project" value="UniProtKB-SubCell"/>
</dbReference>
<feature type="region of interest" description="Disordered" evidence="6">
    <location>
        <begin position="152"/>
        <end position="201"/>
    </location>
</feature>
<accession>A0A6A1VC96</accession>
<keyword evidence="5" id="KW-0539">Nucleus</keyword>
<feature type="compositionally biased region" description="Low complexity" evidence="6">
    <location>
        <begin position="165"/>
        <end position="189"/>
    </location>
</feature>
<dbReference type="GO" id="GO:0003677">
    <property type="term" value="F:DNA binding"/>
    <property type="evidence" value="ECO:0007669"/>
    <property type="project" value="UniProtKB-KW"/>
</dbReference>
<feature type="compositionally biased region" description="Polar residues" evidence="6">
    <location>
        <begin position="190"/>
        <end position="201"/>
    </location>
</feature>
<dbReference type="OrthoDB" id="757982at2759"/>
<organism evidence="8 9">
    <name type="scientific">Morella rubra</name>
    <name type="common">Chinese bayberry</name>
    <dbReference type="NCBI Taxonomy" id="262757"/>
    <lineage>
        <taxon>Eukaryota</taxon>
        <taxon>Viridiplantae</taxon>
        <taxon>Streptophyta</taxon>
        <taxon>Embryophyta</taxon>
        <taxon>Tracheophyta</taxon>
        <taxon>Spermatophyta</taxon>
        <taxon>Magnoliopsida</taxon>
        <taxon>eudicotyledons</taxon>
        <taxon>Gunneridae</taxon>
        <taxon>Pentapetalae</taxon>
        <taxon>rosids</taxon>
        <taxon>fabids</taxon>
        <taxon>Fagales</taxon>
        <taxon>Myricaceae</taxon>
        <taxon>Morella</taxon>
    </lineage>
</organism>
<dbReference type="Pfam" id="PF02362">
    <property type="entry name" value="B3"/>
    <property type="match status" value="1"/>
</dbReference>
<dbReference type="SUPFAM" id="SSF101936">
    <property type="entry name" value="DNA-binding pseudobarrel domain"/>
    <property type="match status" value="1"/>
</dbReference>
<dbReference type="SMART" id="SM01019">
    <property type="entry name" value="B3"/>
    <property type="match status" value="1"/>
</dbReference>
<dbReference type="PANTHER" id="PTHR31140:SF81">
    <property type="entry name" value="B3 DOMAIN-CONTAINING TRANSCRIPTION FACTOR ABI3"/>
    <property type="match status" value="1"/>
</dbReference>
<dbReference type="FunFam" id="2.40.330.10:FF:000003">
    <property type="entry name" value="B3 domain-containing transcription factor FUS3"/>
    <property type="match status" value="1"/>
</dbReference>
<sequence length="596" mass="67111">MEIPQPPDQSLEGLDCVDVMETFGYLDLLETNDFFDPSCIFQNENPSENFQQEQMSQEKHALQEHTQQEHDQLMLQSDNKEETHEEKDPDDMAMVFLKWLRTNKETVSAEDLRSVKIKKSTIECAARRLGGGKEGMKHLLKLVLEWVQTNHLQKRRSKETPTQIPNQYQDPLQNPNPNPNANSNLDSNSMTPQPTPCFNTQSSWIPQPPYVPEPTAVMTAPPGYPSMIGYMGDPYTSGGSNISVHSPYPTPAEYHMLDSSQSWQSSQFPLASHYNSFPDNNLHPASQAFAGYGNQYPYPQYFNGHGERLVRLGSSATKEARKKRMARQRRYLSHRHHPTHQNQNQNQNTDQQLGSDNCTTAAAAAQAHPANWIYWPSATCGGASSSAMMPVEVALGNPADRTAMQPHNLQGRVASDRRQGWKPEKNLRFLLQKVLKQSDVGNLGRIVLPKKEAETHLPELEARDGISIAMEDIGTSRVWNMRYRYWPNNKSRMYLLENTGDFVRANGLQEGDFIVIYSDVKCGKYMIRGVKVRQPGQKSESKKPGKSQKNQHATSTTADGANEAPSSSAARKKQIEDHKCQTHPCATSLPCEEMDG</sequence>
<feature type="compositionally biased region" description="Low complexity" evidence="6">
    <location>
        <begin position="341"/>
        <end position="352"/>
    </location>
</feature>
<dbReference type="PROSITE" id="PS50863">
    <property type="entry name" value="B3"/>
    <property type="match status" value="1"/>
</dbReference>
<evidence type="ECO:0000256" key="3">
    <source>
        <dbReference type="ARBA" id="ARBA00023125"/>
    </source>
</evidence>
<comment type="subcellular location">
    <subcellularLocation>
        <location evidence="1">Nucleus</location>
    </subcellularLocation>
</comment>
<feature type="region of interest" description="Disordered" evidence="6">
    <location>
        <begin position="533"/>
        <end position="596"/>
    </location>
</feature>
<comment type="caution">
    <text evidence="8">The sequence shown here is derived from an EMBL/GenBank/DDBJ whole genome shotgun (WGS) entry which is preliminary data.</text>
</comment>
<keyword evidence="9" id="KW-1185">Reference proteome</keyword>
<evidence type="ECO:0000256" key="2">
    <source>
        <dbReference type="ARBA" id="ARBA00023015"/>
    </source>
</evidence>
<dbReference type="Proteomes" id="UP000516437">
    <property type="component" value="Chromosome 6"/>
</dbReference>
<evidence type="ECO:0000313" key="9">
    <source>
        <dbReference type="Proteomes" id="UP000516437"/>
    </source>
</evidence>
<keyword evidence="4" id="KW-0804">Transcription</keyword>
<feature type="compositionally biased region" description="Basic and acidic residues" evidence="6">
    <location>
        <begin position="56"/>
        <end position="71"/>
    </location>
</feature>
<feature type="compositionally biased region" description="Basic residues" evidence="6">
    <location>
        <begin position="320"/>
        <end position="339"/>
    </location>
</feature>
<dbReference type="CDD" id="cd10015">
    <property type="entry name" value="BfiI_C_EcoRII_N_B3"/>
    <property type="match status" value="1"/>
</dbReference>
<evidence type="ECO:0000256" key="4">
    <source>
        <dbReference type="ARBA" id="ARBA00023163"/>
    </source>
</evidence>
<reference evidence="8 9" key="1">
    <citation type="journal article" date="2019" name="Plant Biotechnol. J.">
        <title>The red bayberry genome and genetic basis of sex determination.</title>
        <authorList>
            <person name="Jia H.M."/>
            <person name="Jia H.J."/>
            <person name="Cai Q.L."/>
            <person name="Wang Y."/>
            <person name="Zhao H.B."/>
            <person name="Yang W.F."/>
            <person name="Wang G.Y."/>
            <person name="Li Y.H."/>
            <person name="Zhan D.L."/>
            <person name="Shen Y.T."/>
            <person name="Niu Q.F."/>
            <person name="Chang L."/>
            <person name="Qiu J."/>
            <person name="Zhao L."/>
            <person name="Xie H.B."/>
            <person name="Fu W.Y."/>
            <person name="Jin J."/>
            <person name="Li X.W."/>
            <person name="Jiao Y."/>
            <person name="Zhou C.C."/>
            <person name="Tu T."/>
            <person name="Chai C.Y."/>
            <person name="Gao J.L."/>
            <person name="Fan L.J."/>
            <person name="van de Weg E."/>
            <person name="Wang J.Y."/>
            <person name="Gao Z.S."/>
        </authorList>
    </citation>
    <scope>NUCLEOTIDE SEQUENCE [LARGE SCALE GENOMIC DNA]</scope>
    <source>
        <tissue evidence="8">Leaves</tissue>
    </source>
</reference>
<proteinExistence type="predicted"/>
<evidence type="ECO:0000259" key="7">
    <source>
        <dbReference type="PROSITE" id="PS50863"/>
    </source>
</evidence>
<name>A0A6A1VC96_9ROSI</name>
<dbReference type="InterPro" id="IPR044800">
    <property type="entry name" value="LEC2-like"/>
</dbReference>
<feature type="region of interest" description="Disordered" evidence="6">
    <location>
        <begin position="316"/>
        <end position="355"/>
    </location>
</feature>
<dbReference type="InterPro" id="IPR003340">
    <property type="entry name" value="B3_DNA-bd"/>
</dbReference>
<gene>
    <name evidence="8" type="ORF">CJ030_MR6G003882</name>
</gene>
<evidence type="ECO:0000313" key="8">
    <source>
        <dbReference type="EMBL" id="KAB1210145.1"/>
    </source>
</evidence>
<dbReference type="GO" id="GO:0003700">
    <property type="term" value="F:DNA-binding transcription factor activity"/>
    <property type="evidence" value="ECO:0007669"/>
    <property type="project" value="InterPro"/>
</dbReference>
<protein>
    <submittedName>
        <fullName evidence="8">B3 domain-containing transcription factor ABI3</fullName>
    </submittedName>
</protein>
<dbReference type="Gene3D" id="2.40.330.10">
    <property type="entry name" value="DNA-binding pseudobarrel domain"/>
    <property type="match status" value="1"/>
</dbReference>
<dbReference type="GO" id="GO:0009733">
    <property type="term" value="P:response to auxin"/>
    <property type="evidence" value="ECO:0007669"/>
    <property type="project" value="UniProtKB-ARBA"/>
</dbReference>
<dbReference type="AlphaFoldDB" id="A0A6A1VC96"/>
<keyword evidence="2" id="KW-0805">Transcription regulation</keyword>
<dbReference type="InterPro" id="IPR015300">
    <property type="entry name" value="DNA-bd_pseudobarrel_sf"/>
</dbReference>
<evidence type="ECO:0000256" key="1">
    <source>
        <dbReference type="ARBA" id="ARBA00004123"/>
    </source>
</evidence>
<keyword evidence="3" id="KW-0238">DNA-binding</keyword>
<evidence type="ECO:0000256" key="6">
    <source>
        <dbReference type="SAM" id="MobiDB-lite"/>
    </source>
</evidence>
<dbReference type="PANTHER" id="PTHR31140">
    <property type="entry name" value="B3 DOMAIN-CONTAINING TRANSCRIPTION FACTOR ABI3"/>
    <property type="match status" value="1"/>
</dbReference>
<feature type="region of interest" description="Disordered" evidence="6">
    <location>
        <begin position="49"/>
        <end position="71"/>
    </location>
</feature>